<accession>A0A3M7PM57</accession>
<dbReference type="EMBL" id="REGN01010037">
    <property type="protein sequence ID" value="RMZ99810.1"/>
    <property type="molecule type" value="Genomic_DNA"/>
</dbReference>
<name>A0A3M7PM57_BRAPC</name>
<proteinExistence type="predicted"/>
<evidence type="ECO:0000256" key="1">
    <source>
        <dbReference type="SAM" id="MobiDB-lite"/>
    </source>
</evidence>
<reference evidence="2 3" key="1">
    <citation type="journal article" date="2018" name="Sci. Rep.">
        <title>Genomic signatures of local adaptation to the degree of environmental predictability in rotifers.</title>
        <authorList>
            <person name="Franch-Gras L."/>
            <person name="Hahn C."/>
            <person name="Garcia-Roger E.M."/>
            <person name="Carmona M.J."/>
            <person name="Serra M."/>
            <person name="Gomez A."/>
        </authorList>
    </citation>
    <scope>NUCLEOTIDE SEQUENCE [LARGE SCALE GENOMIC DNA]</scope>
    <source>
        <strain evidence="2">HYR1</strain>
    </source>
</reference>
<feature type="compositionally biased region" description="Polar residues" evidence="1">
    <location>
        <begin position="1"/>
        <end position="11"/>
    </location>
</feature>
<gene>
    <name evidence="2" type="ORF">BpHYR1_007022</name>
</gene>
<keyword evidence="3" id="KW-1185">Reference proteome</keyword>
<evidence type="ECO:0000313" key="2">
    <source>
        <dbReference type="EMBL" id="RMZ99810.1"/>
    </source>
</evidence>
<protein>
    <submittedName>
        <fullName evidence="2">Uncharacterized protein</fullName>
    </submittedName>
</protein>
<dbReference type="Proteomes" id="UP000276133">
    <property type="component" value="Unassembled WGS sequence"/>
</dbReference>
<comment type="caution">
    <text evidence="2">The sequence shown here is derived from an EMBL/GenBank/DDBJ whole genome shotgun (WGS) entry which is preliminary data.</text>
</comment>
<feature type="region of interest" description="Disordered" evidence="1">
    <location>
        <begin position="1"/>
        <end position="26"/>
    </location>
</feature>
<evidence type="ECO:0000313" key="3">
    <source>
        <dbReference type="Proteomes" id="UP000276133"/>
    </source>
</evidence>
<sequence length="67" mass="7796">MSRQQMASESKSYTKRMTNKLAAKENQKKLEVLRKFGKSPSPFESSKTELKIIFFRKSLDPIGERKT</sequence>
<organism evidence="2 3">
    <name type="scientific">Brachionus plicatilis</name>
    <name type="common">Marine rotifer</name>
    <name type="synonym">Brachionus muelleri</name>
    <dbReference type="NCBI Taxonomy" id="10195"/>
    <lineage>
        <taxon>Eukaryota</taxon>
        <taxon>Metazoa</taxon>
        <taxon>Spiralia</taxon>
        <taxon>Gnathifera</taxon>
        <taxon>Rotifera</taxon>
        <taxon>Eurotatoria</taxon>
        <taxon>Monogononta</taxon>
        <taxon>Pseudotrocha</taxon>
        <taxon>Ploima</taxon>
        <taxon>Brachionidae</taxon>
        <taxon>Brachionus</taxon>
    </lineage>
</organism>
<dbReference type="AlphaFoldDB" id="A0A3M7PM57"/>